<feature type="compositionally biased region" description="Basic and acidic residues" evidence="1">
    <location>
        <begin position="156"/>
        <end position="167"/>
    </location>
</feature>
<feature type="compositionally biased region" description="Basic and acidic residues" evidence="1">
    <location>
        <begin position="92"/>
        <end position="110"/>
    </location>
</feature>
<feature type="region of interest" description="Disordered" evidence="1">
    <location>
        <begin position="1"/>
        <end position="254"/>
    </location>
</feature>
<dbReference type="EMBL" id="CADCWL010000069">
    <property type="protein sequence ID" value="CAA9559405.1"/>
    <property type="molecule type" value="Genomic_DNA"/>
</dbReference>
<protein>
    <submittedName>
        <fullName evidence="2">Uncharacterized protein</fullName>
    </submittedName>
</protein>
<accession>A0A6J4UXB2</accession>
<evidence type="ECO:0000256" key="1">
    <source>
        <dbReference type="SAM" id="MobiDB-lite"/>
    </source>
</evidence>
<feature type="compositionally biased region" description="Basic and acidic residues" evidence="1">
    <location>
        <begin position="19"/>
        <end position="53"/>
    </location>
</feature>
<dbReference type="AlphaFoldDB" id="A0A6J4UXB2"/>
<feature type="compositionally biased region" description="Basic and acidic residues" evidence="1">
    <location>
        <begin position="1"/>
        <end position="12"/>
    </location>
</feature>
<proteinExistence type="predicted"/>
<evidence type="ECO:0000313" key="2">
    <source>
        <dbReference type="EMBL" id="CAA9559405.1"/>
    </source>
</evidence>
<feature type="compositionally biased region" description="Basic residues" evidence="1">
    <location>
        <begin position="173"/>
        <end position="197"/>
    </location>
</feature>
<sequence length="254" mass="27627">ERYRHAGQDHQGHRCLRIGRREGGVGHRDPADLRHRREGGLFPDRLLRSDRGCYPRRGRQGLPQRHQGPGAQSGVGHRAAGGPPRRHRRRDGGRALRDHGRRPGDADGGRRPVPAPDGQPGHPCRRGGEDPGAGPRGEPDRRHAPTRGGRGPGGEGGDRPRTDDRGAGDGGARPRRAPPGRPACRGRRRRARSRAGRRGAAPGRGGRAPEKGPRRRGGRAHQRAGRADRAGYRNRPPRGGPDQRGGRGRHREVM</sequence>
<name>A0A6J4UXB2_9BACT</name>
<gene>
    <name evidence="2" type="ORF">AVDCRST_MAG19-1681</name>
</gene>
<organism evidence="2">
    <name type="scientific">uncultured Thermomicrobiales bacterium</name>
    <dbReference type="NCBI Taxonomy" id="1645740"/>
    <lineage>
        <taxon>Bacteria</taxon>
        <taxon>Pseudomonadati</taxon>
        <taxon>Thermomicrobiota</taxon>
        <taxon>Thermomicrobia</taxon>
        <taxon>Thermomicrobiales</taxon>
        <taxon>environmental samples</taxon>
    </lineage>
</organism>
<reference evidence="2" key="1">
    <citation type="submission" date="2020-02" db="EMBL/GenBank/DDBJ databases">
        <authorList>
            <person name="Meier V. D."/>
        </authorList>
    </citation>
    <scope>NUCLEOTIDE SEQUENCE</scope>
    <source>
        <strain evidence="2">AVDCRST_MAG19</strain>
    </source>
</reference>
<feature type="compositionally biased region" description="Basic residues" evidence="1">
    <location>
        <begin position="213"/>
        <end position="224"/>
    </location>
</feature>
<feature type="non-terminal residue" evidence="2">
    <location>
        <position position="254"/>
    </location>
</feature>
<feature type="non-terminal residue" evidence="2">
    <location>
        <position position="1"/>
    </location>
</feature>